<keyword evidence="4" id="KW-1185">Reference proteome</keyword>
<evidence type="ECO:0000313" key="4">
    <source>
        <dbReference type="Proteomes" id="UP000245383"/>
    </source>
</evidence>
<dbReference type="SUPFAM" id="SSF52266">
    <property type="entry name" value="SGNH hydrolase"/>
    <property type="match status" value="1"/>
</dbReference>
<feature type="chain" id="PRO_5015575830" description="SGNH hydrolase-type esterase domain-containing protein" evidence="2">
    <location>
        <begin position="23"/>
        <end position="400"/>
    </location>
</feature>
<dbReference type="PANTHER" id="PTHR45648">
    <property type="entry name" value="GDSL LIPASE/ACYLHYDROLASE FAMILY PROTEIN (AFU_ORTHOLOGUE AFUA_4G14700)"/>
    <property type="match status" value="1"/>
</dbReference>
<keyword evidence="2" id="KW-0732">Signal</keyword>
<reference evidence="3 4" key="1">
    <citation type="journal article" date="2018" name="MBio">
        <title>Comparative Genomics Reveals the Core Gene Toolbox for the Fungus-Insect Symbiosis.</title>
        <authorList>
            <person name="Wang Y."/>
            <person name="Stata M."/>
            <person name="Wang W."/>
            <person name="Stajich J.E."/>
            <person name="White M.M."/>
            <person name="Moncalvo J.M."/>
        </authorList>
    </citation>
    <scope>NUCLEOTIDE SEQUENCE [LARGE SCALE GENOMIC DNA]</scope>
    <source>
        <strain evidence="3 4">SWE-8-4</strain>
    </source>
</reference>
<comment type="caution">
    <text evidence="3">The sequence shown here is derived from an EMBL/GenBank/DDBJ whole genome shotgun (WGS) entry which is preliminary data.</text>
</comment>
<dbReference type="CDD" id="cd01846">
    <property type="entry name" value="fatty_acyltransferase_like"/>
    <property type="match status" value="1"/>
</dbReference>
<dbReference type="InterPro" id="IPR001087">
    <property type="entry name" value="GDSL"/>
</dbReference>
<proteinExistence type="predicted"/>
<dbReference type="AlphaFoldDB" id="A0A2T9YK63"/>
<dbReference type="EMBL" id="MBFR01000151">
    <property type="protein sequence ID" value="PVU92718.1"/>
    <property type="molecule type" value="Genomic_DNA"/>
</dbReference>
<accession>A0A2T9YK63</accession>
<protein>
    <recommendedName>
        <fullName evidence="5">SGNH hydrolase-type esterase domain-containing protein</fullName>
    </recommendedName>
</protein>
<dbReference type="PANTHER" id="PTHR45648:SF22">
    <property type="entry name" value="GDSL LIPASE_ACYLHYDROLASE FAMILY PROTEIN (AFU_ORTHOLOGUE AFUA_4G14700)"/>
    <property type="match status" value="1"/>
</dbReference>
<feature type="signal peptide" evidence="2">
    <location>
        <begin position="1"/>
        <end position="22"/>
    </location>
</feature>
<dbReference type="Pfam" id="PF00657">
    <property type="entry name" value="Lipase_GDSL"/>
    <property type="match status" value="1"/>
</dbReference>
<dbReference type="STRING" id="133385.A0A2T9YK63"/>
<dbReference type="InterPro" id="IPR036514">
    <property type="entry name" value="SGNH_hydro_sf"/>
</dbReference>
<dbReference type="Gene3D" id="3.40.50.1110">
    <property type="entry name" value="SGNH hydrolase"/>
    <property type="match status" value="1"/>
</dbReference>
<sequence length="400" mass="43688">MLSKLSGFVALILAASITVSEAKPHLVVFGNSLTDIGNVENLSTDIPYWNRRFSNGPVWNEYLAYFNNYTLINFAIGGATSNNTSVKIFTDKTVTIPSALDQLSLFSITFGGRFEPSTMKDDIAVIEIGGNDLINGIELEAELKIDVEAFSTSIARNIVESVKIIKELGYKKIIVAAVSDISKIPTGSVLSKSGSDNVSKYAIAINDKLNSLLKSEFSANNNAEFIRVININQVLNLIADNFKDKLNITVLDKPCYDVSSNYKLLSACNNSDNYVFTDPIHPSTKTHALLGSIIAQVVNNYSFEINEKSVEPLISRYNLTNANSRSNFLYDSDSYTTGKVKIESYTIKSAALNANAIAATKNSQANTTKSDSKSSAVFTYEPMPLISAIFAFCAFFFSSI</sequence>
<dbReference type="InterPro" id="IPR051058">
    <property type="entry name" value="GDSL_Est/Lipase"/>
</dbReference>
<evidence type="ECO:0000256" key="1">
    <source>
        <dbReference type="ARBA" id="ARBA00022801"/>
    </source>
</evidence>
<dbReference type="Proteomes" id="UP000245383">
    <property type="component" value="Unassembled WGS sequence"/>
</dbReference>
<dbReference type="OrthoDB" id="1600564at2759"/>
<evidence type="ECO:0000313" key="3">
    <source>
        <dbReference type="EMBL" id="PVU92718.1"/>
    </source>
</evidence>
<organism evidence="3 4">
    <name type="scientific">Smittium simulii</name>
    <dbReference type="NCBI Taxonomy" id="133385"/>
    <lineage>
        <taxon>Eukaryota</taxon>
        <taxon>Fungi</taxon>
        <taxon>Fungi incertae sedis</taxon>
        <taxon>Zoopagomycota</taxon>
        <taxon>Kickxellomycotina</taxon>
        <taxon>Harpellomycetes</taxon>
        <taxon>Harpellales</taxon>
        <taxon>Legeriomycetaceae</taxon>
        <taxon>Smittium</taxon>
    </lineage>
</organism>
<keyword evidence="1" id="KW-0378">Hydrolase</keyword>
<dbReference type="GO" id="GO:0016788">
    <property type="term" value="F:hydrolase activity, acting on ester bonds"/>
    <property type="evidence" value="ECO:0007669"/>
    <property type="project" value="InterPro"/>
</dbReference>
<gene>
    <name evidence="3" type="ORF">BB561_003642</name>
</gene>
<evidence type="ECO:0000256" key="2">
    <source>
        <dbReference type="SAM" id="SignalP"/>
    </source>
</evidence>
<name>A0A2T9YK63_9FUNG</name>
<evidence type="ECO:0008006" key="5">
    <source>
        <dbReference type="Google" id="ProtNLM"/>
    </source>
</evidence>